<gene>
    <name evidence="1" type="ORF">SMN809_LOCUS48098</name>
</gene>
<accession>A0A8S3BWK0</accession>
<protein>
    <submittedName>
        <fullName evidence="1">Uncharacterized protein</fullName>
    </submittedName>
</protein>
<proteinExistence type="predicted"/>
<reference evidence="1" key="1">
    <citation type="submission" date="2021-02" db="EMBL/GenBank/DDBJ databases">
        <authorList>
            <person name="Nowell W R."/>
        </authorList>
    </citation>
    <scope>NUCLEOTIDE SEQUENCE</scope>
</reference>
<evidence type="ECO:0000313" key="1">
    <source>
        <dbReference type="EMBL" id="CAF4822366.1"/>
    </source>
</evidence>
<feature type="non-terminal residue" evidence="1">
    <location>
        <position position="1"/>
    </location>
</feature>
<organism evidence="1 2">
    <name type="scientific">Rotaria magnacalcarata</name>
    <dbReference type="NCBI Taxonomy" id="392030"/>
    <lineage>
        <taxon>Eukaryota</taxon>
        <taxon>Metazoa</taxon>
        <taxon>Spiralia</taxon>
        <taxon>Gnathifera</taxon>
        <taxon>Rotifera</taxon>
        <taxon>Eurotatoria</taxon>
        <taxon>Bdelloidea</taxon>
        <taxon>Philodinida</taxon>
        <taxon>Philodinidae</taxon>
        <taxon>Rotaria</taxon>
    </lineage>
</organism>
<dbReference type="EMBL" id="CAJOBI010153773">
    <property type="protein sequence ID" value="CAF4822366.1"/>
    <property type="molecule type" value="Genomic_DNA"/>
</dbReference>
<dbReference type="Proteomes" id="UP000676336">
    <property type="component" value="Unassembled WGS sequence"/>
</dbReference>
<evidence type="ECO:0000313" key="2">
    <source>
        <dbReference type="Proteomes" id="UP000676336"/>
    </source>
</evidence>
<sequence length="43" mass="4732">IIIDDKDTGVGGKSVLRIRYKADFHAPKTGTGPAVPFSRRYID</sequence>
<name>A0A8S3BWK0_9BILA</name>
<dbReference type="AlphaFoldDB" id="A0A8S3BWK0"/>
<comment type="caution">
    <text evidence="1">The sequence shown here is derived from an EMBL/GenBank/DDBJ whole genome shotgun (WGS) entry which is preliminary data.</text>
</comment>